<dbReference type="AlphaFoldDB" id="A0A918S8K1"/>
<reference evidence="2" key="1">
    <citation type="journal article" date="2014" name="Int. J. Syst. Evol. Microbiol.">
        <title>Complete genome sequence of Corynebacterium casei LMG S-19264T (=DSM 44701T), isolated from a smear-ripened cheese.</title>
        <authorList>
            <consortium name="US DOE Joint Genome Institute (JGI-PGF)"/>
            <person name="Walter F."/>
            <person name="Albersmeier A."/>
            <person name="Kalinowski J."/>
            <person name="Ruckert C."/>
        </authorList>
    </citation>
    <scope>NUCLEOTIDE SEQUENCE</scope>
    <source>
        <strain evidence="2">KCTC 12719</strain>
    </source>
</reference>
<evidence type="ECO:0000313" key="2">
    <source>
        <dbReference type="EMBL" id="GHA26310.1"/>
    </source>
</evidence>
<keyword evidence="1" id="KW-0472">Membrane</keyword>
<sequence>MLQTLVHYFLHFIFIGAIAYWYDKKHWKRNWLILLGTMAVDIDHLLANPVFAENRCSIGFHLLHSEYVIPLYFLGAIFLKNYTLRLVAIGLAFHMITDAIDCFWMYTKCNCEIFEVFQGLR</sequence>
<dbReference type="EMBL" id="BMXB01000001">
    <property type="protein sequence ID" value="GHA26310.1"/>
    <property type="molecule type" value="Genomic_DNA"/>
</dbReference>
<protein>
    <submittedName>
        <fullName evidence="2">Uncharacterized protein</fullName>
    </submittedName>
</protein>
<keyword evidence="1" id="KW-0812">Transmembrane</keyword>
<organism evidence="2 3">
    <name type="scientific">Salinimicrobium marinum</name>
    <dbReference type="NCBI Taxonomy" id="680283"/>
    <lineage>
        <taxon>Bacteria</taxon>
        <taxon>Pseudomonadati</taxon>
        <taxon>Bacteroidota</taxon>
        <taxon>Flavobacteriia</taxon>
        <taxon>Flavobacteriales</taxon>
        <taxon>Flavobacteriaceae</taxon>
        <taxon>Salinimicrobium</taxon>
    </lineage>
</organism>
<keyword evidence="1" id="KW-1133">Transmembrane helix</keyword>
<evidence type="ECO:0000256" key="1">
    <source>
        <dbReference type="SAM" id="Phobius"/>
    </source>
</evidence>
<proteinExistence type="predicted"/>
<evidence type="ECO:0000313" key="3">
    <source>
        <dbReference type="Proteomes" id="UP000610456"/>
    </source>
</evidence>
<accession>A0A918S8K1</accession>
<dbReference type="InterPro" id="IPR046125">
    <property type="entry name" value="DUF6122"/>
</dbReference>
<gene>
    <name evidence="2" type="ORF">GCM10007103_04580</name>
</gene>
<comment type="caution">
    <text evidence="2">The sequence shown here is derived from an EMBL/GenBank/DDBJ whole genome shotgun (WGS) entry which is preliminary data.</text>
</comment>
<reference evidence="2" key="2">
    <citation type="submission" date="2020-09" db="EMBL/GenBank/DDBJ databases">
        <authorList>
            <person name="Sun Q."/>
            <person name="Kim S."/>
        </authorList>
    </citation>
    <scope>NUCLEOTIDE SEQUENCE</scope>
    <source>
        <strain evidence="2">KCTC 12719</strain>
    </source>
</reference>
<keyword evidence="3" id="KW-1185">Reference proteome</keyword>
<feature type="transmembrane region" description="Helical" evidence="1">
    <location>
        <begin position="58"/>
        <end position="79"/>
    </location>
</feature>
<dbReference type="Pfam" id="PF19617">
    <property type="entry name" value="DUF6122"/>
    <property type="match status" value="1"/>
</dbReference>
<name>A0A918S8K1_9FLAO</name>
<dbReference type="Proteomes" id="UP000610456">
    <property type="component" value="Unassembled WGS sequence"/>
</dbReference>
<dbReference type="RefSeq" id="WP_189603009.1">
    <property type="nucleotide sequence ID" value="NZ_BMXB01000001.1"/>
</dbReference>
<feature type="transmembrane region" description="Helical" evidence="1">
    <location>
        <begin position="6"/>
        <end position="22"/>
    </location>
</feature>